<protein>
    <submittedName>
        <fullName evidence="1">Uncharacterized protein</fullName>
    </submittedName>
</protein>
<organism evidence="1 2">
    <name type="scientific">Aphis craccivora</name>
    <name type="common">Cowpea aphid</name>
    <dbReference type="NCBI Taxonomy" id="307492"/>
    <lineage>
        <taxon>Eukaryota</taxon>
        <taxon>Metazoa</taxon>
        <taxon>Ecdysozoa</taxon>
        <taxon>Arthropoda</taxon>
        <taxon>Hexapoda</taxon>
        <taxon>Insecta</taxon>
        <taxon>Pterygota</taxon>
        <taxon>Neoptera</taxon>
        <taxon>Paraneoptera</taxon>
        <taxon>Hemiptera</taxon>
        <taxon>Sternorrhyncha</taxon>
        <taxon>Aphidomorpha</taxon>
        <taxon>Aphidoidea</taxon>
        <taxon>Aphididae</taxon>
        <taxon>Aphidini</taxon>
        <taxon>Aphis</taxon>
        <taxon>Aphis</taxon>
    </lineage>
</organism>
<proteinExistence type="predicted"/>
<name>A0A6G0VYD7_APHCR</name>
<keyword evidence="2" id="KW-1185">Reference proteome</keyword>
<sequence length="118" mass="13389">MTTFIRNVRDDHIIASSPKHDVNFISQLKMYALEQLTEYCMQPWNGEMSPKPIDGNLTIISPTSPTYLPSSITRGDTFDMRNEKENNAKPYDSFDGMLSFDVNDGPDFFNVQTVSDAN</sequence>
<evidence type="ECO:0000313" key="2">
    <source>
        <dbReference type="Proteomes" id="UP000478052"/>
    </source>
</evidence>
<dbReference type="Proteomes" id="UP000478052">
    <property type="component" value="Unassembled WGS sequence"/>
</dbReference>
<evidence type="ECO:0000313" key="1">
    <source>
        <dbReference type="EMBL" id="KAF0714127.1"/>
    </source>
</evidence>
<comment type="caution">
    <text evidence="1">The sequence shown here is derived from an EMBL/GenBank/DDBJ whole genome shotgun (WGS) entry which is preliminary data.</text>
</comment>
<dbReference type="EMBL" id="VUJU01010487">
    <property type="protein sequence ID" value="KAF0714127.1"/>
    <property type="molecule type" value="Genomic_DNA"/>
</dbReference>
<reference evidence="1 2" key="1">
    <citation type="submission" date="2019-08" db="EMBL/GenBank/DDBJ databases">
        <title>Whole genome of Aphis craccivora.</title>
        <authorList>
            <person name="Voronova N.V."/>
            <person name="Shulinski R.S."/>
            <person name="Bandarenka Y.V."/>
            <person name="Zhorov D.G."/>
            <person name="Warner D."/>
        </authorList>
    </citation>
    <scope>NUCLEOTIDE SEQUENCE [LARGE SCALE GENOMIC DNA]</scope>
    <source>
        <strain evidence="1">180601</strain>
        <tissue evidence="1">Whole Body</tissue>
    </source>
</reference>
<accession>A0A6G0VYD7</accession>
<gene>
    <name evidence="1" type="ORF">FWK35_00024391</name>
</gene>
<dbReference type="AlphaFoldDB" id="A0A6G0VYD7"/>